<keyword evidence="2" id="KW-1185">Reference proteome</keyword>
<sequence>MSMKRNKRVLVKLAEECGELTQIAMKTLQFGLESDDQGHPPKKNRRLLTEEAGDVLALIGRMIDLGVLDKKEVIARAEEKRAKHKEQGR</sequence>
<evidence type="ECO:0000313" key="2">
    <source>
        <dbReference type="Proteomes" id="UP000203427"/>
    </source>
</evidence>
<dbReference type="Proteomes" id="UP000203427">
    <property type="component" value="Segment"/>
</dbReference>
<evidence type="ECO:0000313" key="1">
    <source>
        <dbReference type="EMBL" id="BAP34917.1"/>
    </source>
</evidence>
<dbReference type="KEGG" id="vg:26644291"/>
<dbReference type="EMBL" id="AB983711">
    <property type="protein sequence ID" value="BAP34917.1"/>
    <property type="molecule type" value="Genomic_DNA"/>
</dbReference>
<accession>A0A077KTJ3</accession>
<name>A0A077KTJ3_9CAUD</name>
<dbReference type="RefSeq" id="YP_009218115.1">
    <property type="nucleotide sequence ID" value="NC_029007.1"/>
</dbReference>
<organism evidence="1 2">
    <name type="scientific">Ralstonia phage RSJ5</name>
    <dbReference type="NCBI Taxonomy" id="1538364"/>
    <lineage>
        <taxon>Viruses</taxon>
        <taxon>Duplodnaviria</taxon>
        <taxon>Heunggongvirae</taxon>
        <taxon>Uroviricota</taxon>
        <taxon>Caudoviricetes</taxon>
        <taxon>Autographivirales</taxon>
        <taxon>Autonotataviridae</taxon>
        <taxon>Risjevirus</taxon>
        <taxon>Risjevirus RSJ5</taxon>
    </lineage>
</organism>
<proteinExistence type="predicted"/>
<protein>
    <submittedName>
        <fullName evidence="1">Uncharacterized protein</fullName>
    </submittedName>
</protein>
<dbReference type="Gene3D" id="1.10.287.1080">
    <property type="entry name" value="MazG-like"/>
    <property type="match status" value="1"/>
</dbReference>
<dbReference type="GeneID" id="26644291"/>
<dbReference type="OrthoDB" id="36471at10239"/>
<reference evidence="1 2" key="1">
    <citation type="submission" date="2014-08" db="EMBL/GenBank/DDBJ databases">
        <title>Isolation and characterization of bacteriophages infecting R. solanacearum from Thailand.</title>
        <authorList>
            <person name="Narulita E."/>
            <person name="Kawasaki T."/>
            <person name="Fujie M."/>
            <person name="Yamada T."/>
        </authorList>
    </citation>
    <scope>NUCLEOTIDE SEQUENCE [LARGE SCALE GENOMIC DNA]</scope>
</reference>
<dbReference type="SUPFAM" id="SSF101386">
    <property type="entry name" value="all-alpha NTP pyrophosphatases"/>
    <property type="match status" value="1"/>
</dbReference>